<proteinExistence type="predicted"/>
<name>A0A6A6FLN6_9PEZI</name>
<reference evidence="2" key="1">
    <citation type="journal article" date="2020" name="Stud. Mycol.">
        <title>101 Dothideomycetes genomes: a test case for predicting lifestyles and emergence of pathogens.</title>
        <authorList>
            <person name="Haridas S."/>
            <person name="Albert R."/>
            <person name="Binder M."/>
            <person name="Bloem J."/>
            <person name="Labutti K."/>
            <person name="Salamov A."/>
            <person name="Andreopoulos B."/>
            <person name="Baker S."/>
            <person name="Barry K."/>
            <person name="Bills G."/>
            <person name="Bluhm B."/>
            <person name="Cannon C."/>
            <person name="Castanera R."/>
            <person name="Culley D."/>
            <person name="Daum C."/>
            <person name="Ezra D."/>
            <person name="Gonzalez J."/>
            <person name="Henrissat B."/>
            <person name="Kuo A."/>
            <person name="Liang C."/>
            <person name="Lipzen A."/>
            <person name="Lutzoni F."/>
            <person name="Magnuson J."/>
            <person name="Mondo S."/>
            <person name="Nolan M."/>
            <person name="Ohm R."/>
            <person name="Pangilinan J."/>
            <person name="Park H.-J."/>
            <person name="Ramirez L."/>
            <person name="Alfaro M."/>
            <person name="Sun H."/>
            <person name="Tritt A."/>
            <person name="Yoshinaga Y."/>
            <person name="Zwiers L.-H."/>
            <person name="Turgeon B."/>
            <person name="Goodwin S."/>
            <person name="Spatafora J."/>
            <person name="Crous P."/>
            <person name="Grigoriev I."/>
        </authorList>
    </citation>
    <scope>NUCLEOTIDE SEQUENCE</scope>
    <source>
        <strain evidence="2">SCOH1-5</strain>
    </source>
</reference>
<accession>A0A6A6FLN6</accession>
<dbReference type="EMBL" id="ML992668">
    <property type="protein sequence ID" value="KAF2214376.1"/>
    <property type="molecule type" value="Genomic_DNA"/>
</dbReference>
<dbReference type="AlphaFoldDB" id="A0A6A6FLN6"/>
<evidence type="ECO:0000313" key="2">
    <source>
        <dbReference type="EMBL" id="KAF2214376.1"/>
    </source>
</evidence>
<evidence type="ECO:0000256" key="1">
    <source>
        <dbReference type="SAM" id="MobiDB-lite"/>
    </source>
</evidence>
<organism evidence="2 3">
    <name type="scientific">Cercospora zeae-maydis SCOH1-5</name>
    <dbReference type="NCBI Taxonomy" id="717836"/>
    <lineage>
        <taxon>Eukaryota</taxon>
        <taxon>Fungi</taxon>
        <taxon>Dikarya</taxon>
        <taxon>Ascomycota</taxon>
        <taxon>Pezizomycotina</taxon>
        <taxon>Dothideomycetes</taxon>
        <taxon>Dothideomycetidae</taxon>
        <taxon>Mycosphaerellales</taxon>
        <taxon>Mycosphaerellaceae</taxon>
        <taxon>Cercospora</taxon>
    </lineage>
</organism>
<feature type="region of interest" description="Disordered" evidence="1">
    <location>
        <begin position="1"/>
        <end position="33"/>
    </location>
</feature>
<protein>
    <submittedName>
        <fullName evidence="2">Uncharacterized protein</fullName>
    </submittedName>
</protein>
<dbReference type="Proteomes" id="UP000799539">
    <property type="component" value="Unassembled WGS sequence"/>
</dbReference>
<dbReference type="OrthoDB" id="9997739at2759"/>
<gene>
    <name evidence="2" type="ORF">CERZMDRAFT_95648</name>
</gene>
<sequence length="165" mass="18628">MAKTVARAASRACKAPKKTSLLQRPLEPQADPGVEVDLRPAFSANKQAWENFKALSWPSAQKEGKAAEYFARPNESGDEDYSKVFLSHARLYAFAFEYEITRLKALTLKNLHRVLVAFTIFDTCAQDIAELLSYSQGYREPLDGSTFELHNLVNNYVACHIRELI</sequence>
<keyword evidence="3" id="KW-1185">Reference proteome</keyword>
<evidence type="ECO:0000313" key="3">
    <source>
        <dbReference type="Proteomes" id="UP000799539"/>
    </source>
</evidence>